<name>F8NB35_9BACT</name>
<dbReference type="Gene3D" id="2.40.70.10">
    <property type="entry name" value="Acid Proteases"/>
    <property type="match status" value="1"/>
</dbReference>
<dbReference type="HOGENOM" id="CLU_1561520_0_0_10"/>
<reference evidence="2" key="1">
    <citation type="journal article" date="2011" name="Stand. Genomic Sci.">
        <title>Non-contiguous finished genome sequence of the opportunistic oral pathogen Prevotella multisaccharivorax type strain (PPPA20).</title>
        <authorList>
            <person name="Pati A."/>
            <person name="Gronow S."/>
            <person name="Lu M."/>
            <person name="Lapidus A."/>
            <person name="Nolan M."/>
            <person name="Lucas S."/>
            <person name="Hammon N."/>
            <person name="Deshpande S."/>
            <person name="Cheng J.F."/>
            <person name="Tapia R."/>
            <person name="Han C."/>
            <person name="Goodwin L."/>
            <person name="Pitluck S."/>
            <person name="Liolios K."/>
            <person name="Pagani I."/>
            <person name="Mavromatis K."/>
            <person name="Mikhailova N."/>
            <person name="Huntemann M."/>
            <person name="Chen A."/>
            <person name="Palaniappan K."/>
            <person name="Land M."/>
            <person name="Hauser L."/>
            <person name="Detter J.C."/>
            <person name="Brambilla E.M."/>
            <person name="Rohde M."/>
            <person name="Goker M."/>
            <person name="Woyke T."/>
            <person name="Bristow J."/>
            <person name="Eisen J.A."/>
            <person name="Markowitz V."/>
            <person name="Hugenholtz P."/>
            <person name="Kyrpides N.C."/>
            <person name="Klenk H.P."/>
            <person name="Ivanova N."/>
        </authorList>
    </citation>
    <scope>NUCLEOTIDE SEQUENCE [LARGE SCALE GENOMIC DNA]</scope>
    <source>
        <strain evidence="2">DSM 17128</strain>
    </source>
</reference>
<gene>
    <name evidence="1" type="ORF">Premu_0371</name>
</gene>
<proteinExistence type="predicted"/>
<protein>
    <recommendedName>
        <fullName evidence="3">Peptidase A2 domain-containing protein</fullName>
    </recommendedName>
</protein>
<dbReference type="OrthoDB" id="1074049at2"/>
<dbReference type="STRING" id="688246.Premu_0371"/>
<accession>F8NB35</accession>
<evidence type="ECO:0000313" key="1">
    <source>
        <dbReference type="EMBL" id="EGN55853.1"/>
    </source>
</evidence>
<evidence type="ECO:0000313" key="2">
    <source>
        <dbReference type="Proteomes" id="UP000002772"/>
    </source>
</evidence>
<dbReference type="AlphaFoldDB" id="F8NB35"/>
<dbReference type="InterPro" id="IPR021109">
    <property type="entry name" value="Peptidase_aspartic_dom_sf"/>
</dbReference>
<evidence type="ECO:0008006" key="3">
    <source>
        <dbReference type="Google" id="ProtNLM"/>
    </source>
</evidence>
<sequence length="171" mass="19491">MTDLTSEKDRLKFFFPDGCGLLKTPTRIENQYHEKGIVLDAVWDTGAQFSVMSERLADSLGVSRRPAGLMDGVVQTMPSEMGCAIAFPGNNEWYTYIHPRIVPKISVGVEFIIGLDIINMGDFSLTRTKEGTLMEFVFNRDYFIHTGDDTNSKWRSYQTIYNLIRKFEGNK</sequence>
<keyword evidence="2" id="KW-1185">Reference proteome</keyword>
<dbReference type="SUPFAM" id="SSF50630">
    <property type="entry name" value="Acid proteases"/>
    <property type="match status" value="1"/>
</dbReference>
<dbReference type="RefSeq" id="WP_007572657.1">
    <property type="nucleotide sequence ID" value="NZ_BPTS01000001.1"/>
</dbReference>
<dbReference type="EMBL" id="GL945017">
    <property type="protein sequence ID" value="EGN55853.1"/>
    <property type="molecule type" value="Genomic_DNA"/>
</dbReference>
<dbReference type="Proteomes" id="UP000002772">
    <property type="component" value="Unassembled WGS sequence"/>
</dbReference>
<organism evidence="1 2">
    <name type="scientific">Hallella multisaccharivorax DSM 17128</name>
    <dbReference type="NCBI Taxonomy" id="688246"/>
    <lineage>
        <taxon>Bacteria</taxon>
        <taxon>Pseudomonadati</taxon>
        <taxon>Bacteroidota</taxon>
        <taxon>Bacteroidia</taxon>
        <taxon>Bacteroidales</taxon>
        <taxon>Prevotellaceae</taxon>
        <taxon>Hallella</taxon>
    </lineage>
</organism>